<evidence type="ECO:0000313" key="2">
    <source>
        <dbReference type="Proteomes" id="UP000632659"/>
    </source>
</evidence>
<dbReference type="EMBL" id="JACRTL010000012">
    <property type="protein sequence ID" value="MBC8612078.1"/>
    <property type="molecule type" value="Genomic_DNA"/>
</dbReference>
<dbReference type="Proteomes" id="UP000632659">
    <property type="component" value="Unassembled WGS sequence"/>
</dbReference>
<sequence>MDKSRILTLIQETYETDGIGQRIPVESRRDVFCNLSSISASEWFAGGQAGLNPEYRATMFFYDYQGEKIAELEGVQYGIYRTYIGRDESIELYLERKAGVSNGTNSKN</sequence>
<protein>
    <submittedName>
        <fullName evidence="1">Phage head-tail adapter protein</fullName>
    </submittedName>
</protein>
<proteinExistence type="predicted"/>
<accession>A0A8J6P6R3</accession>
<name>A0A8J6P6R3_9FIRM</name>
<organism evidence="1 2">
    <name type="scientific">Massiliimalia timonensis</name>
    <dbReference type="NCBI Taxonomy" id="1987501"/>
    <lineage>
        <taxon>Bacteria</taxon>
        <taxon>Bacillati</taxon>
        <taxon>Bacillota</taxon>
        <taxon>Clostridia</taxon>
        <taxon>Eubacteriales</taxon>
        <taxon>Oscillospiraceae</taxon>
        <taxon>Massiliimalia</taxon>
    </lineage>
</organism>
<keyword evidence="2" id="KW-1185">Reference proteome</keyword>
<reference evidence="1" key="1">
    <citation type="submission" date="2020-08" db="EMBL/GenBank/DDBJ databases">
        <title>Genome public.</title>
        <authorList>
            <person name="Liu C."/>
            <person name="Sun Q."/>
        </authorList>
    </citation>
    <scope>NUCLEOTIDE SEQUENCE</scope>
    <source>
        <strain evidence="1">NSJ-15</strain>
    </source>
</reference>
<evidence type="ECO:0000313" key="1">
    <source>
        <dbReference type="EMBL" id="MBC8612078.1"/>
    </source>
</evidence>
<dbReference type="RefSeq" id="WP_187536900.1">
    <property type="nucleotide sequence ID" value="NZ_JACRTL010000012.1"/>
</dbReference>
<comment type="caution">
    <text evidence="1">The sequence shown here is derived from an EMBL/GenBank/DDBJ whole genome shotgun (WGS) entry which is preliminary data.</text>
</comment>
<gene>
    <name evidence="1" type="ORF">H8702_13350</name>
</gene>
<dbReference type="AlphaFoldDB" id="A0A8J6P6R3"/>